<dbReference type="AlphaFoldDB" id="A0A0A9BV63"/>
<protein>
    <submittedName>
        <fullName evidence="1">Uncharacterized protein</fullName>
    </submittedName>
</protein>
<name>A0A0A9BV63_ARUDO</name>
<dbReference type="EMBL" id="GBRH01234773">
    <property type="protein sequence ID" value="JAD63122.1"/>
    <property type="molecule type" value="Transcribed_RNA"/>
</dbReference>
<reference evidence="1" key="2">
    <citation type="journal article" date="2015" name="Data Brief">
        <title>Shoot transcriptome of the giant reed, Arundo donax.</title>
        <authorList>
            <person name="Barrero R.A."/>
            <person name="Guerrero F.D."/>
            <person name="Moolhuijzen P."/>
            <person name="Goolsby J.A."/>
            <person name="Tidwell J."/>
            <person name="Bellgard S.E."/>
            <person name="Bellgard M.I."/>
        </authorList>
    </citation>
    <scope>NUCLEOTIDE SEQUENCE</scope>
    <source>
        <tissue evidence="1">Shoot tissue taken approximately 20 cm above the soil surface</tissue>
    </source>
</reference>
<reference evidence="1" key="1">
    <citation type="submission" date="2014-09" db="EMBL/GenBank/DDBJ databases">
        <authorList>
            <person name="Magalhaes I.L.F."/>
            <person name="Oliveira U."/>
            <person name="Santos F.R."/>
            <person name="Vidigal T.H.D.A."/>
            <person name="Brescovit A.D."/>
            <person name="Santos A.J."/>
        </authorList>
    </citation>
    <scope>NUCLEOTIDE SEQUENCE</scope>
    <source>
        <tissue evidence="1">Shoot tissue taken approximately 20 cm above the soil surface</tissue>
    </source>
</reference>
<sequence length="33" mass="3785">MTLDLMFFQSSAKKRPRKQTSFPLVNSLPGVCR</sequence>
<evidence type="ECO:0000313" key="1">
    <source>
        <dbReference type="EMBL" id="JAD63122.1"/>
    </source>
</evidence>
<proteinExistence type="predicted"/>
<organism evidence="1">
    <name type="scientific">Arundo donax</name>
    <name type="common">Giant reed</name>
    <name type="synonym">Donax arundinaceus</name>
    <dbReference type="NCBI Taxonomy" id="35708"/>
    <lineage>
        <taxon>Eukaryota</taxon>
        <taxon>Viridiplantae</taxon>
        <taxon>Streptophyta</taxon>
        <taxon>Embryophyta</taxon>
        <taxon>Tracheophyta</taxon>
        <taxon>Spermatophyta</taxon>
        <taxon>Magnoliopsida</taxon>
        <taxon>Liliopsida</taxon>
        <taxon>Poales</taxon>
        <taxon>Poaceae</taxon>
        <taxon>PACMAD clade</taxon>
        <taxon>Arundinoideae</taxon>
        <taxon>Arundineae</taxon>
        <taxon>Arundo</taxon>
    </lineage>
</organism>
<accession>A0A0A9BV63</accession>